<evidence type="ECO:0000259" key="5">
    <source>
        <dbReference type="Pfam" id="PF16858"/>
    </source>
</evidence>
<comment type="subcellular location">
    <subcellularLocation>
        <location evidence="1">Nucleus</location>
    </subcellularLocation>
</comment>
<accession>A0A8R1TS29</accession>
<dbReference type="Proteomes" id="UP000024404">
    <property type="component" value="Unassembled WGS sequence"/>
</dbReference>
<dbReference type="GO" id="GO:0003682">
    <property type="term" value="F:chromatin binding"/>
    <property type="evidence" value="ECO:0007669"/>
    <property type="project" value="TreeGrafter"/>
</dbReference>
<keyword evidence="7" id="KW-1185">Reference proteome</keyword>
<dbReference type="OMA" id="DWKTLML"/>
<dbReference type="Pfam" id="PF06278">
    <property type="entry name" value="CNDH2_N"/>
    <property type="match status" value="1"/>
</dbReference>
<dbReference type="Pfam" id="PF16858">
    <property type="entry name" value="CNDH2_C"/>
    <property type="match status" value="1"/>
</dbReference>
<evidence type="ECO:0000259" key="4">
    <source>
        <dbReference type="Pfam" id="PF06278"/>
    </source>
</evidence>
<evidence type="ECO:0000256" key="1">
    <source>
        <dbReference type="ARBA" id="ARBA00004123"/>
    </source>
</evidence>
<dbReference type="InterPro" id="IPR031737">
    <property type="entry name" value="CNDH2_C"/>
</dbReference>
<evidence type="ECO:0008006" key="8">
    <source>
        <dbReference type="Google" id="ProtNLM"/>
    </source>
</evidence>
<dbReference type="InterPro" id="IPR009378">
    <property type="entry name" value="H2_N"/>
</dbReference>
<dbReference type="GO" id="GO:0010032">
    <property type="term" value="P:meiotic chromosome condensation"/>
    <property type="evidence" value="ECO:0007669"/>
    <property type="project" value="TreeGrafter"/>
</dbReference>
<dbReference type="PANTHER" id="PTHR14324:SF3">
    <property type="entry name" value="CONDENSIN-2 COMPLEX SUBUNIT H2"/>
    <property type="match status" value="1"/>
</dbReference>
<dbReference type="EMBL" id="CMVM020000079">
    <property type="status" value="NOT_ANNOTATED_CDS"/>
    <property type="molecule type" value="Genomic_DNA"/>
</dbReference>
<evidence type="ECO:0000313" key="7">
    <source>
        <dbReference type="Proteomes" id="UP000024404"/>
    </source>
</evidence>
<name>A0A8R1TS29_ONCVO</name>
<dbReference type="GO" id="GO:0005634">
    <property type="term" value="C:nucleus"/>
    <property type="evidence" value="ECO:0007669"/>
    <property type="project" value="UniProtKB-SubCell"/>
</dbReference>
<proteinExistence type="inferred from homology"/>
<dbReference type="GO" id="GO:0051306">
    <property type="term" value="P:mitotic sister chromatid separation"/>
    <property type="evidence" value="ECO:0007669"/>
    <property type="project" value="TreeGrafter"/>
</dbReference>
<evidence type="ECO:0000256" key="3">
    <source>
        <dbReference type="ARBA" id="ARBA00023242"/>
    </source>
</evidence>
<organism evidence="6 7">
    <name type="scientific">Onchocerca volvulus</name>
    <dbReference type="NCBI Taxonomy" id="6282"/>
    <lineage>
        <taxon>Eukaryota</taxon>
        <taxon>Metazoa</taxon>
        <taxon>Ecdysozoa</taxon>
        <taxon>Nematoda</taxon>
        <taxon>Chromadorea</taxon>
        <taxon>Rhabditida</taxon>
        <taxon>Spirurina</taxon>
        <taxon>Spiruromorpha</taxon>
        <taxon>Filarioidea</taxon>
        <taxon>Onchocercidae</taxon>
        <taxon>Onchocerca</taxon>
    </lineage>
</organism>
<comment type="similarity">
    <text evidence="2">Belongs to the CND2 H2 (condensin-2 subunit 2) family.</text>
</comment>
<keyword evidence="3" id="KW-0539">Nucleus</keyword>
<feature type="domain" description="Condensin-2 complex subunit H2 C-terminal" evidence="5">
    <location>
        <begin position="519"/>
        <end position="659"/>
    </location>
</feature>
<dbReference type="PANTHER" id="PTHR14324">
    <property type="entry name" value="CONDENSIN-2 COMPLEX SUBUNIT H2"/>
    <property type="match status" value="1"/>
</dbReference>
<reference evidence="6" key="2">
    <citation type="submission" date="2022-06" db="UniProtKB">
        <authorList>
            <consortium name="EnsemblMetazoa"/>
        </authorList>
    </citation>
    <scope>IDENTIFICATION</scope>
</reference>
<dbReference type="EnsemblMetazoa" id="OVOC3218.1">
    <property type="protein sequence ID" value="OVOC3218.1"/>
    <property type="gene ID" value="WBGene00240027"/>
</dbReference>
<dbReference type="AlphaFoldDB" id="A0A8R1TS29"/>
<sequence length="673" mass="77116">MADDELSTRYAFLLQPIRDLQKNWDIDISHLLEEFVERIRELSDHSGSEDVGIGREGKFNFAEAAILIQGSTMVYGKKVEYVHGLARDFYEQLRDKKISQKRNSDMENVEDDVDEITQEPDDPCELIQFTNLRSVDWKTLMLKSEAKPPPLLPQIPISLMPLADFEKTNVPLYSSRNLKELIGKKDDFIINTGFIHKSGALLLDLVNAELLNDFVIEEQDLGNSGYVDVLMQQDDGQFGKNVVDNEQFRGSVSQVEKVRRVTSATNLNTLTRRDTTHVELISDTAVGAEMIKDDVSRNYVQDANDETGDFGFDERAFDSVEDGKDYHPADEEVFVDADEDEPVMDLFRFQKCKHAPYRACRPSFVPEQVEKRRLKKREKLGLKTSTLNNFLQRHIYRSLPKGTALVPNDDFSIIFGKLIRNLERQRMNMIKDRFSQQIGSYQQSGDIQSDESEIEADGYEAANNYSSDEIEDAADIIDDGNLTFANMPNGDLEDRVHVSSLYMNFDDPNLLLKPAEQMTYQDLLKVHLQKYWSSAEETTSKLCKRVQQWEEKVQPLLEEEETRREFNIHQYSIELLEQYESTGQTKNFAEAIDVKILGDRNSQKIKLMVNVSTLHDITRYFLASLMLANTGNVELDSDCGTESTKDGKNLALKLLKKEHVTINDFQCSPPNIR</sequence>
<dbReference type="InterPro" id="IPR031739">
    <property type="entry name" value="Ncaph2"/>
</dbReference>
<evidence type="ECO:0000256" key="2">
    <source>
        <dbReference type="ARBA" id="ARBA00007844"/>
    </source>
</evidence>
<evidence type="ECO:0000313" key="6">
    <source>
        <dbReference type="EnsemblMetazoa" id="OVOC3218.1"/>
    </source>
</evidence>
<feature type="domain" description="Condensin II complex subunit H2 N-terminal" evidence="4">
    <location>
        <begin position="9"/>
        <end position="121"/>
    </location>
</feature>
<protein>
    <recommendedName>
        <fullName evidence="8">Condensin-2 complex subunit H2</fullName>
    </recommendedName>
</protein>
<dbReference type="GO" id="GO:0000796">
    <property type="term" value="C:condensin complex"/>
    <property type="evidence" value="ECO:0007669"/>
    <property type="project" value="TreeGrafter"/>
</dbReference>
<reference evidence="7" key="1">
    <citation type="submission" date="2013-10" db="EMBL/GenBank/DDBJ databases">
        <title>Genome sequencing of Onchocerca volvulus.</title>
        <authorList>
            <person name="Cotton J."/>
            <person name="Tsai J."/>
            <person name="Stanley E."/>
            <person name="Tracey A."/>
            <person name="Holroyd N."/>
            <person name="Lustigman S."/>
            <person name="Berriman M."/>
        </authorList>
    </citation>
    <scope>NUCLEOTIDE SEQUENCE</scope>
</reference>